<dbReference type="PROSITE" id="PS50011">
    <property type="entry name" value="PROTEIN_KINASE_DOM"/>
    <property type="match status" value="1"/>
</dbReference>
<dbReference type="Proteomes" id="UP000095192">
    <property type="component" value="Unassembled WGS sequence"/>
</dbReference>
<dbReference type="VEuPathDB" id="ToxoDB:cyc_02065"/>
<dbReference type="InParanoid" id="A0A1D3D3W5"/>
<evidence type="ECO:0000256" key="1">
    <source>
        <dbReference type="ARBA" id="ARBA00006485"/>
    </source>
</evidence>
<comment type="caution">
    <text evidence="10">The sequence shown here is derived from an EMBL/GenBank/DDBJ whole genome shotgun (WGS) entry which is preliminary data.</text>
</comment>
<dbReference type="Gene3D" id="1.10.510.10">
    <property type="entry name" value="Transferase(Phosphotransferase) domain 1"/>
    <property type="match status" value="1"/>
</dbReference>
<dbReference type="GO" id="GO:0005634">
    <property type="term" value="C:nucleus"/>
    <property type="evidence" value="ECO:0007669"/>
    <property type="project" value="TreeGrafter"/>
</dbReference>
<comment type="similarity">
    <text evidence="1">Belongs to the protein kinase superfamily. CMGC Ser/Thr protein kinase family. CDC2/CDKX subfamily.</text>
</comment>
<accession>A0A1D3D3W5</accession>
<protein>
    <recommendedName>
        <fullName evidence="5">Cyclin-dependent kinase 2 homolog</fullName>
    </recommendedName>
    <alternativeName>
        <fullName evidence="6">Cell division control protein 2 homolog</fullName>
    </alternativeName>
    <alternativeName>
        <fullName evidence="7">cdc2-related kinase 2</fullName>
    </alternativeName>
</protein>
<evidence type="ECO:0000256" key="5">
    <source>
        <dbReference type="ARBA" id="ARBA00039612"/>
    </source>
</evidence>
<feature type="region of interest" description="Disordered" evidence="8">
    <location>
        <begin position="785"/>
        <end position="818"/>
    </location>
</feature>
<comment type="subunit">
    <text evidence="4">May form a complex composed of at least the catalytic subunit CRK2 and a cyclin.</text>
</comment>
<dbReference type="SMART" id="SM00220">
    <property type="entry name" value="S_TKc"/>
    <property type="match status" value="1"/>
</dbReference>
<dbReference type="VEuPathDB" id="ToxoDB:LOC34618967"/>
<dbReference type="GO" id="GO:0004674">
    <property type="term" value="F:protein serine/threonine kinase activity"/>
    <property type="evidence" value="ECO:0007669"/>
    <property type="project" value="TreeGrafter"/>
</dbReference>
<keyword evidence="10" id="KW-0808">Transferase</keyword>
<feature type="compositionally biased region" description="Low complexity" evidence="8">
    <location>
        <begin position="117"/>
        <end position="130"/>
    </location>
</feature>
<evidence type="ECO:0000256" key="6">
    <source>
        <dbReference type="ARBA" id="ARBA00041902"/>
    </source>
</evidence>
<keyword evidence="2" id="KW-0547">Nucleotide-binding</keyword>
<dbReference type="PANTHER" id="PTHR24056">
    <property type="entry name" value="CELL DIVISION PROTEIN KINASE"/>
    <property type="match status" value="1"/>
</dbReference>
<sequence>MCFSVCPRLLGAIKRDRGGANGTLPLMCPAYNTSPLEWIPPEPPFQTTNGLYWVLKCRGLHTAKLPTGSVQLPVYSQLGCGQFGRVFEVLPAQPPDSAPAFAATPASDRAAKEGDLPAQTAPPSTSASAVPGYAQPPSVLPHGQLYAAKLLLLSNFPTEGSTADLVREFSLYGDLDPPGSEGLGFANVLRVYGLTSCVTFSKPFAEVYLSGVQTAGVLVVERCASDLAAFARLLHAQGKLNHSALKFYAWQLLNVSRFAAVVFPLHAVQAPITSRCLAVSHDTGLCVARLHGRGVIHRDLKPENILVAAANVPGGQQLLREGVAILKVADLEDWCLLTMRQSGRVVTLPYRPPEILAAAANNLSAAKLPVASYSSACDVWSVGVILLELCLPQKAPRPHRWNFAFVLHAVGRAAFQMEFMVLENIFKVLGKPQEHDQLLDMTRLAGDQRSDLMTFLGAFPALSHGERKAALLDFILERGGLHLDALGLDLLARFGNTVPKGSPSFAAASLSSGVGVAGPLPLQHEGSSCSSIGGSAAGLRLDNARALRSTHAAMIQRSSNSALSRKSDSASRELQRKGSDSAPLGPPVGVLTTKSASRSSSQSCLPLNRAGDQRQRPVQQKQREGPPQPATFKRRPQCAGSDDEVVRISIVNAFLCARSSRAAWPSHELSVPGVVPVLLQSAPPLLPYPLFLLALLSHNGPPHFLGVSLSGDTTPYHDALSDRSCSPLAAMACVAGPADTTDAAHCNDENVNSSQDATAMDASANTSSTRARKRGLHTGALLRGSLQGQGSLCPPDAADGKGQKTLRRAKRLRSGSGT</sequence>
<keyword evidence="10" id="KW-0418">Kinase</keyword>
<dbReference type="AlphaFoldDB" id="A0A1D3D3W5"/>
<feature type="domain" description="Protein kinase" evidence="9">
    <location>
        <begin position="72"/>
        <end position="462"/>
    </location>
</feature>
<feature type="region of interest" description="Disordered" evidence="8">
    <location>
        <begin position="552"/>
        <end position="638"/>
    </location>
</feature>
<proteinExistence type="inferred from homology"/>
<keyword evidence="11" id="KW-1185">Reference proteome</keyword>
<dbReference type="Pfam" id="PF00069">
    <property type="entry name" value="Pkinase"/>
    <property type="match status" value="1"/>
</dbReference>
<dbReference type="InterPro" id="IPR008271">
    <property type="entry name" value="Ser/Thr_kinase_AS"/>
</dbReference>
<evidence type="ECO:0000256" key="3">
    <source>
        <dbReference type="ARBA" id="ARBA00022840"/>
    </source>
</evidence>
<name>A0A1D3D3W5_9EIME</name>
<evidence type="ECO:0000259" key="9">
    <source>
        <dbReference type="PROSITE" id="PS50011"/>
    </source>
</evidence>
<dbReference type="InterPro" id="IPR000719">
    <property type="entry name" value="Prot_kinase_dom"/>
</dbReference>
<evidence type="ECO:0000256" key="4">
    <source>
        <dbReference type="ARBA" id="ARBA00038543"/>
    </source>
</evidence>
<dbReference type="InterPro" id="IPR011009">
    <property type="entry name" value="Kinase-like_dom_sf"/>
</dbReference>
<feature type="compositionally biased region" description="Polar residues" evidence="8">
    <location>
        <begin position="754"/>
        <end position="769"/>
    </location>
</feature>
<evidence type="ECO:0000313" key="11">
    <source>
        <dbReference type="Proteomes" id="UP000095192"/>
    </source>
</evidence>
<evidence type="ECO:0000256" key="7">
    <source>
        <dbReference type="ARBA" id="ARBA00042858"/>
    </source>
</evidence>
<dbReference type="SUPFAM" id="SSF56112">
    <property type="entry name" value="Protein kinase-like (PK-like)"/>
    <property type="match status" value="1"/>
</dbReference>
<organism evidence="10 11">
    <name type="scientific">Cyclospora cayetanensis</name>
    <dbReference type="NCBI Taxonomy" id="88456"/>
    <lineage>
        <taxon>Eukaryota</taxon>
        <taxon>Sar</taxon>
        <taxon>Alveolata</taxon>
        <taxon>Apicomplexa</taxon>
        <taxon>Conoidasida</taxon>
        <taxon>Coccidia</taxon>
        <taxon>Eucoccidiorida</taxon>
        <taxon>Eimeriorina</taxon>
        <taxon>Eimeriidae</taxon>
        <taxon>Cyclospora</taxon>
    </lineage>
</organism>
<feature type="compositionally biased region" description="Basic residues" evidence="8">
    <location>
        <begin position="804"/>
        <end position="818"/>
    </location>
</feature>
<evidence type="ECO:0000313" key="10">
    <source>
        <dbReference type="EMBL" id="OEH78150.1"/>
    </source>
</evidence>
<reference evidence="10 11" key="1">
    <citation type="journal article" date="2016" name="BMC Genomics">
        <title>Comparative genomics reveals Cyclospora cayetanensis possesses coccidia-like metabolism and invasion components but unique surface antigens.</title>
        <authorList>
            <person name="Liu S."/>
            <person name="Wang L."/>
            <person name="Zheng H."/>
            <person name="Xu Z."/>
            <person name="Roellig D.M."/>
            <person name="Li N."/>
            <person name="Frace M.A."/>
            <person name="Tang K."/>
            <person name="Arrowood M.J."/>
            <person name="Moss D.M."/>
            <person name="Zhang L."/>
            <person name="Feng Y."/>
            <person name="Xiao L."/>
        </authorList>
    </citation>
    <scope>NUCLEOTIDE SEQUENCE [LARGE SCALE GENOMIC DNA]</scope>
    <source>
        <strain evidence="10 11">CHN_HEN01</strain>
    </source>
</reference>
<gene>
    <name evidence="10" type="ORF">cyc_02065</name>
</gene>
<evidence type="ECO:0000256" key="2">
    <source>
        <dbReference type="ARBA" id="ARBA00022741"/>
    </source>
</evidence>
<feature type="region of interest" description="Disordered" evidence="8">
    <location>
        <begin position="754"/>
        <end position="773"/>
    </location>
</feature>
<dbReference type="PROSITE" id="PS00108">
    <property type="entry name" value="PROTEIN_KINASE_ST"/>
    <property type="match status" value="1"/>
</dbReference>
<feature type="region of interest" description="Disordered" evidence="8">
    <location>
        <begin position="98"/>
        <end position="130"/>
    </location>
</feature>
<feature type="compositionally biased region" description="Basic and acidic residues" evidence="8">
    <location>
        <begin position="565"/>
        <end position="579"/>
    </location>
</feature>
<dbReference type="EMBL" id="JROU02000842">
    <property type="protein sequence ID" value="OEH78150.1"/>
    <property type="molecule type" value="Genomic_DNA"/>
</dbReference>
<keyword evidence="3" id="KW-0067">ATP-binding</keyword>
<evidence type="ECO:0000256" key="8">
    <source>
        <dbReference type="SAM" id="MobiDB-lite"/>
    </source>
</evidence>
<dbReference type="InterPro" id="IPR050108">
    <property type="entry name" value="CDK"/>
</dbReference>
<dbReference type="GO" id="GO:0005524">
    <property type="term" value="F:ATP binding"/>
    <property type="evidence" value="ECO:0007669"/>
    <property type="project" value="UniProtKB-KW"/>
</dbReference>